<proteinExistence type="predicted"/>
<feature type="region of interest" description="Disordered" evidence="1">
    <location>
        <begin position="1"/>
        <end position="21"/>
    </location>
</feature>
<dbReference type="SUPFAM" id="SSF53254">
    <property type="entry name" value="Phosphoglycerate mutase-like"/>
    <property type="match status" value="1"/>
</dbReference>
<sequence length="155" mass="16576">MRHAKSDWSSGDADHDRPLNSRGRLAAGALGDWLTGRGVLPDEILCSSARRCCETLAGLALDAPAKLQKRLYLAGPSTMFDALTAANGNAVLMIGHNPGIADFAMSLVTRPPKHTRFSDYPTGATLVLDFDIASWDALMPGTGRVVDFIVPRELA</sequence>
<dbReference type="PANTHER" id="PTHR47623">
    <property type="entry name" value="OS09G0287300 PROTEIN"/>
    <property type="match status" value="1"/>
</dbReference>
<dbReference type="Gene3D" id="3.40.50.1240">
    <property type="entry name" value="Phosphoglycerate mutase-like"/>
    <property type="match status" value="1"/>
</dbReference>
<dbReference type="Proteomes" id="UP000199302">
    <property type="component" value="Unassembled WGS sequence"/>
</dbReference>
<accession>A0A1I6DMS5</accession>
<dbReference type="InterPro" id="IPR029033">
    <property type="entry name" value="His_PPase_superfam"/>
</dbReference>
<gene>
    <name evidence="2" type="ORF">SAMN04515673_104117</name>
</gene>
<name>A0A1I6DMS5_9RHOB</name>
<organism evidence="2 3">
    <name type="scientific">Poseidonocella sedimentorum</name>
    <dbReference type="NCBI Taxonomy" id="871652"/>
    <lineage>
        <taxon>Bacteria</taxon>
        <taxon>Pseudomonadati</taxon>
        <taxon>Pseudomonadota</taxon>
        <taxon>Alphaproteobacteria</taxon>
        <taxon>Rhodobacterales</taxon>
        <taxon>Roseobacteraceae</taxon>
        <taxon>Poseidonocella</taxon>
    </lineage>
</organism>
<evidence type="ECO:0000256" key="1">
    <source>
        <dbReference type="SAM" id="MobiDB-lite"/>
    </source>
</evidence>
<evidence type="ECO:0000313" key="3">
    <source>
        <dbReference type="Proteomes" id="UP000199302"/>
    </source>
</evidence>
<dbReference type="InterPro" id="IPR013078">
    <property type="entry name" value="His_Pase_superF_clade-1"/>
</dbReference>
<keyword evidence="3" id="KW-1185">Reference proteome</keyword>
<dbReference type="EMBL" id="FOYI01000004">
    <property type="protein sequence ID" value="SFR06668.1"/>
    <property type="molecule type" value="Genomic_DNA"/>
</dbReference>
<feature type="compositionally biased region" description="Basic and acidic residues" evidence="1">
    <location>
        <begin position="1"/>
        <end position="19"/>
    </location>
</feature>
<evidence type="ECO:0000313" key="2">
    <source>
        <dbReference type="EMBL" id="SFR06668.1"/>
    </source>
</evidence>
<reference evidence="2 3" key="1">
    <citation type="submission" date="2016-10" db="EMBL/GenBank/DDBJ databases">
        <authorList>
            <person name="de Groot N.N."/>
        </authorList>
    </citation>
    <scope>NUCLEOTIDE SEQUENCE [LARGE SCALE GENOMIC DNA]</scope>
    <source>
        <strain evidence="3">KMM 9023,NRIC 0796,JCM 17311,KCTC 23692</strain>
    </source>
</reference>
<dbReference type="CDD" id="cd07067">
    <property type="entry name" value="HP_PGM_like"/>
    <property type="match status" value="1"/>
</dbReference>
<protein>
    <submittedName>
        <fullName evidence="2">Phosphohistidine phosphatase</fullName>
    </submittedName>
</protein>
<dbReference type="Pfam" id="PF00300">
    <property type="entry name" value="His_Phos_1"/>
    <property type="match status" value="1"/>
</dbReference>
<dbReference type="PANTHER" id="PTHR47623:SF1">
    <property type="entry name" value="OS09G0287300 PROTEIN"/>
    <property type="match status" value="1"/>
</dbReference>
<dbReference type="RefSeq" id="WP_245759600.1">
    <property type="nucleotide sequence ID" value="NZ_FOYI01000004.1"/>
</dbReference>
<dbReference type="AlphaFoldDB" id="A0A1I6DMS5"/>
<dbReference type="STRING" id="871652.SAMN04515673_104117"/>